<dbReference type="CDD" id="cd11041">
    <property type="entry name" value="CYP503A1-like"/>
    <property type="match status" value="1"/>
</dbReference>
<comment type="cofactor">
    <cofactor evidence="1">
        <name>heme</name>
        <dbReference type="ChEBI" id="CHEBI:30413"/>
    </cofactor>
</comment>
<evidence type="ECO:0000256" key="5">
    <source>
        <dbReference type="ARBA" id="ARBA00023002"/>
    </source>
</evidence>
<keyword evidence="5" id="KW-0560">Oxidoreductase</keyword>
<dbReference type="Gene3D" id="1.10.630.10">
    <property type="entry name" value="Cytochrome P450"/>
    <property type="match status" value="1"/>
</dbReference>
<name>A0A1F5LG69_PENAI</name>
<evidence type="ECO:0000313" key="9">
    <source>
        <dbReference type="EMBL" id="OGE52213.1"/>
    </source>
</evidence>
<feature type="transmembrane region" description="Helical" evidence="8">
    <location>
        <begin position="6"/>
        <end position="27"/>
    </location>
</feature>
<keyword evidence="6" id="KW-0408">Iron</keyword>
<dbReference type="InterPro" id="IPR001128">
    <property type="entry name" value="Cyt_P450"/>
</dbReference>
<dbReference type="GO" id="GO:0004497">
    <property type="term" value="F:monooxygenase activity"/>
    <property type="evidence" value="ECO:0007669"/>
    <property type="project" value="UniProtKB-KW"/>
</dbReference>
<evidence type="ECO:0000256" key="8">
    <source>
        <dbReference type="SAM" id="Phobius"/>
    </source>
</evidence>
<dbReference type="RefSeq" id="XP_022487655.1">
    <property type="nucleotide sequence ID" value="XM_022632732.1"/>
</dbReference>
<dbReference type="GO" id="GO:0016705">
    <property type="term" value="F:oxidoreductase activity, acting on paired donors, with incorporation or reduction of molecular oxygen"/>
    <property type="evidence" value="ECO:0007669"/>
    <property type="project" value="InterPro"/>
</dbReference>
<keyword evidence="3" id="KW-0349">Heme</keyword>
<evidence type="ECO:0000256" key="3">
    <source>
        <dbReference type="ARBA" id="ARBA00022617"/>
    </source>
</evidence>
<organism evidence="9 10">
    <name type="scientific">Penicillium arizonense</name>
    <dbReference type="NCBI Taxonomy" id="1835702"/>
    <lineage>
        <taxon>Eukaryota</taxon>
        <taxon>Fungi</taxon>
        <taxon>Dikarya</taxon>
        <taxon>Ascomycota</taxon>
        <taxon>Pezizomycotina</taxon>
        <taxon>Eurotiomycetes</taxon>
        <taxon>Eurotiomycetidae</taxon>
        <taxon>Eurotiales</taxon>
        <taxon>Aspergillaceae</taxon>
        <taxon>Penicillium</taxon>
    </lineage>
</organism>
<dbReference type="InterPro" id="IPR036396">
    <property type="entry name" value="Cyt_P450_sf"/>
</dbReference>
<dbReference type="EMBL" id="LXJU01000011">
    <property type="protein sequence ID" value="OGE52213.1"/>
    <property type="molecule type" value="Genomic_DNA"/>
</dbReference>
<dbReference type="OrthoDB" id="1844152at2759"/>
<dbReference type="Proteomes" id="UP000177622">
    <property type="component" value="Unassembled WGS sequence"/>
</dbReference>
<dbReference type="PANTHER" id="PTHR46206">
    <property type="entry name" value="CYTOCHROME P450"/>
    <property type="match status" value="1"/>
</dbReference>
<keyword evidence="4" id="KW-0479">Metal-binding</keyword>
<gene>
    <name evidence="9" type="ORF">PENARI_c011G10725</name>
</gene>
<dbReference type="GO" id="GO:0043386">
    <property type="term" value="P:mycotoxin biosynthetic process"/>
    <property type="evidence" value="ECO:0007669"/>
    <property type="project" value="UniProtKB-ARBA"/>
</dbReference>
<reference evidence="9 10" key="1">
    <citation type="journal article" date="2016" name="Sci. Rep.">
        <title>Penicillium arizonense, a new, genome sequenced fungal species, reveals a high chemical diversity in secreted metabolites.</title>
        <authorList>
            <person name="Grijseels S."/>
            <person name="Nielsen J.C."/>
            <person name="Randelovic M."/>
            <person name="Nielsen J."/>
            <person name="Nielsen K.F."/>
            <person name="Workman M."/>
            <person name="Frisvad J.C."/>
        </authorList>
    </citation>
    <scope>NUCLEOTIDE SEQUENCE [LARGE SCALE GENOMIC DNA]</scope>
    <source>
        <strain evidence="9 10">CBS 141311</strain>
    </source>
</reference>
<dbReference type="PANTHER" id="PTHR46206:SF2">
    <property type="entry name" value="CYTOCHROME P450 MONOOXYGENASE AUSG-RELATED"/>
    <property type="match status" value="1"/>
</dbReference>
<keyword evidence="8" id="KW-0812">Transmembrane</keyword>
<dbReference type="Pfam" id="PF00067">
    <property type="entry name" value="p450"/>
    <property type="match status" value="1"/>
</dbReference>
<dbReference type="SUPFAM" id="SSF48264">
    <property type="entry name" value="Cytochrome P450"/>
    <property type="match status" value="1"/>
</dbReference>
<comment type="similarity">
    <text evidence="2">Belongs to the cytochrome P450 family.</text>
</comment>
<evidence type="ECO:0000256" key="6">
    <source>
        <dbReference type="ARBA" id="ARBA00023004"/>
    </source>
</evidence>
<accession>A0A1F5LG69</accession>
<evidence type="ECO:0000313" key="10">
    <source>
        <dbReference type="Proteomes" id="UP000177622"/>
    </source>
</evidence>
<evidence type="ECO:0000256" key="1">
    <source>
        <dbReference type="ARBA" id="ARBA00001971"/>
    </source>
</evidence>
<proteinExistence type="inferred from homology"/>
<evidence type="ECO:0000256" key="7">
    <source>
        <dbReference type="ARBA" id="ARBA00023033"/>
    </source>
</evidence>
<keyword evidence="7" id="KW-0503">Monooxygenase</keyword>
<evidence type="ECO:0000256" key="2">
    <source>
        <dbReference type="ARBA" id="ARBA00010617"/>
    </source>
</evidence>
<evidence type="ECO:0008006" key="11">
    <source>
        <dbReference type="Google" id="ProtNLM"/>
    </source>
</evidence>
<comment type="caution">
    <text evidence="9">The sequence shown here is derived from an EMBL/GenBank/DDBJ whole genome shotgun (WGS) entry which is preliminary data.</text>
</comment>
<protein>
    <recommendedName>
        <fullName evidence="11">Cytochrome P450</fullName>
    </recommendedName>
</protein>
<evidence type="ECO:0000256" key="4">
    <source>
        <dbReference type="ARBA" id="ARBA00022723"/>
    </source>
</evidence>
<sequence length="376" mass="42917">MSPEALSHIPTLAPILFLTLPLLFFILTSSRKSAFPFINARRTFEFSNSRARARYMKDAAALIKKGLSKGGVFRIITDNGTRTMLSPKYANDIRNLPELSLTDNLATELHVNLPGFEPFRVTANDNIIQDTVRIKITQNLANAMVPLCTEATYVLKTQWTDATEWHDMQLKPAILKMVAQLSSRIFLGDKICRDPEWLDITINYTINAFTAAQELRLLPEFMRPFAVRYLPTSRKAQRQLKQARRIIDPVLEERRAANRSGRGVEYHDAIQWLEDTSKGRNYDPAAAQLALSAAAIHTTTDLFTQTVLDICGREDLIRELREEIVTVVQAEGWKKTTLYKLKLMDSVIKECQRLKPMAIEVYLEYLYKLHTKGKAQ</sequence>
<keyword evidence="8" id="KW-1133">Transmembrane helix</keyword>
<keyword evidence="10" id="KW-1185">Reference proteome</keyword>
<dbReference type="GO" id="GO:0005506">
    <property type="term" value="F:iron ion binding"/>
    <property type="evidence" value="ECO:0007669"/>
    <property type="project" value="InterPro"/>
</dbReference>
<dbReference type="AlphaFoldDB" id="A0A1F5LG69"/>
<dbReference type="GeneID" id="34577466"/>
<dbReference type="GO" id="GO:0020037">
    <property type="term" value="F:heme binding"/>
    <property type="evidence" value="ECO:0007669"/>
    <property type="project" value="InterPro"/>
</dbReference>
<keyword evidence="8" id="KW-0472">Membrane</keyword>